<dbReference type="Pfam" id="PF20260">
    <property type="entry name" value="PUA_4"/>
    <property type="match status" value="1"/>
</dbReference>
<dbReference type="InterPro" id="IPR015947">
    <property type="entry name" value="PUA-like_sf"/>
</dbReference>
<name>A0A383EGM0_9ZZZZ</name>
<dbReference type="SUPFAM" id="SSF88697">
    <property type="entry name" value="PUA domain-like"/>
    <property type="match status" value="1"/>
</dbReference>
<evidence type="ECO:0000256" key="2">
    <source>
        <dbReference type="ARBA" id="ARBA00005528"/>
    </source>
</evidence>
<accession>A0A383EGM0</accession>
<dbReference type="PANTHER" id="PTHR30027">
    <property type="entry name" value="RIBOSOMAL RNA SMALL SUBUNIT METHYLTRANSFERASE E"/>
    <property type="match status" value="1"/>
</dbReference>
<evidence type="ECO:0000259" key="12">
    <source>
        <dbReference type="Pfam" id="PF20260"/>
    </source>
</evidence>
<evidence type="ECO:0000259" key="11">
    <source>
        <dbReference type="Pfam" id="PF04452"/>
    </source>
</evidence>
<proteinExistence type="inferred from homology"/>
<organism evidence="13">
    <name type="scientific">marine metagenome</name>
    <dbReference type="NCBI Taxonomy" id="408172"/>
    <lineage>
        <taxon>unclassified sequences</taxon>
        <taxon>metagenomes</taxon>
        <taxon>ecological metagenomes</taxon>
    </lineage>
</organism>
<comment type="similarity">
    <text evidence="2">Belongs to the RNA methyltransferase RsmE family.</text>
</comment>
<evidence type="ECO:0000256" key="3">
    <source>
        <dbReference type="ARBA" id="ARBA00012328"/>
    </source>
</evidence>
<reference evidence="13" key="1">
    <citation type="submission" date="2018-05" db="EMBL/GenBank/DDBJ databases">
        <authorList>
            <person name="Lanie J.A."/>
            <person name="Ng W.-L."/>
            <person name="Kazmierczak K.M."/>
            <person name="Andrzejewski T.M."/>
            <person name="Davidsen T.M."/>
            <person name="Wayne K.J."/>
            <person name="Tettelin H."/>
            <person name="Glass J.I."/>
            <person name="Rusch D."/>
            <person name="Podicherti R."/>
            <person name="Tsui H.-C.T."/>
            <person name="Winkler M.E."/>
        </authorList>
    </citation>
    <scope>NUCLEOTIDE SEQUENCE</scope>
</reference>
<dbReference type="InterPro" id="IPR029028">
    <property type="entry name" value="Alpha/beta_knot_MTases"/>
</dbReference>
<evidence type="ECO:0000313" key="13">
    <source>
        <dbReference type="EMBL" id="SVE56007.1"/>
    </source>
</evidence>
<dbReference type="PANTHER" id="PTHR30027:SF3">
    <property type="entry name" value="16S RRNA (URACIL(1498)-N(3))-METHYLTRANSFERASE"/>
    <property type="match status" value="1"/>
</dbReference>
<dbReference type="Pfam" id="PF04452">
    <property type="entry name" value="Methyltrans_RNA"/>
    <property type="match status" value="1"/>
</dbReference>
<comment type="catalytic activity">
    <reaction evidence="10">
        <text>uridine(1498) in 16S rRNA + S-adenosyl-L-methionine = N(3)-methyluridine(1498) in 16S rRNA + S-adenosyl-L-homocysteine + H(+)</text>
        <dbReference type="Rhea" id="RHEA:42920"/>
        <dbReference type="Rhea" id="RHEA-COMP:10283"/>
        <dbReference type="Rhea" id="RHEA-COMP:10284"/>
        <dbReference type="ChEBI" id="CHEBI:15378"/>
        <dbReference type="ChEBI" id="CHEBI:57856"/>
        <dbReference type="ChEBI" id="CHEBI:59789"/>
        <dbReference type="ChEBI" id="CHEBI:65315"/>
        <dbReference type="ChEBI" id="CHEBI:74502"/>
        <dbReference type="EC" id="2.1.1.193"/>
    </reaction>
</comment>
<dbReference type="SUPFAM" id="SSF75217">
    <property type="entry name" value="alpha/beta knot"/>
    <property type="match status" value="1"/>
</dbReference>
<evidence type="ECO:0000256" key="7">
    <source>
        <dbReference type="ARBA" id="ARBA00022679"/>
    </source>
</evidence>
<dbReference type="InterPro" id="IPR006700">
    <property type="entry name" value="RsmE"/>
</dbReference>
<comment type="subcellular location">
    <subcellularLocation>
        <location evidence="1">Cytoplasm</location>
    </subcellularLocation>
</comment>
<dbReference type="GO" id="GO:0070042">
    <property type="term" value="F:rRNA (uridine-N3-)-methyltransferase activity"/>
    <property type="evidence" value="ECO:0007669"/>
    <property type="project" value="TreeGrafter"/>
</dbReference>
<dbReference type="InterPro" id="IPR046887">
    <property type="entry name" value="RsmE_PUA-like"/>
</dbReference>
<evidence type="ECO:0000256" key="10">
    <source>
        <dbReference type="ARBA" id="ARBA00047944"/>
    </source>
</evidence>
<evidence type="ECO:0000256" key="1">
    <source>
        <dbReference type="ARBA" id="ARBA00004496"/>
    </source>
</evidence>
<feature type="non-terminal residue" evidence="13">
    <location>
        <position position="155"/>
    </location>
</feature>
<evidence type="ECO:0000256" key="6">
    <source>
        <dbReference type="ARBA" id="ARBA00022603"/>
    </source>
</evidence>
<keyword evidence="5" id="KW-0698">rRNA processing</keyword>
<sequence>MGEEELVLRDDEVHHLAVRRCRAGDELDVIDGEGEFLRVRLRSLEEGREARCDILWRHRGRGESPVELRLAPALIKGQRFDFVVEKATEIGVAYIDPMTTFRGVVTGPSGSKLDRWQRLARAATKQCGRSRVPRLGSPASFETVVAEYQRACAQV</sequence>
<evidence type="ECO:0000256" key="5">
    <source>
        <dbReference type="ARBA" id="ARBA00022552"/>
    </source>
</evidence>
<evidence type="ECO:0000256" key="4">
    <source>
        <dbReference type="ARBA" id="ARBA00022490"/>
    </source>
</evidence>
<dbReference type="AlphaFoldDB" id="A0A383EGM0"/>
<keyword evidence="4" id="KW-0963">Cytoplasm</keyword>
<evidence type="ECO:0000256" key="8">
    <source>
        <dbReference type="ARBA" id="ARBA00022691"/>
    </source>
</evidence>
<dbReference type="EMBL" id="UINC01225793">
    <property type="protein sequence ID" value="SVE56007.1"/>
    <property type="molecule type" value="Genomic_DNA"/>
</dbReference>
<feature type="domain" description="Ribosomal RNA small subunit methyltransferase E PUA-like" evidence="12">
    <location>
        <begin position="8"/>
        <end position="44"/>
    </location>
</feature>
<feature type="domain" description="Ribosomal RNA small subunit methyltransferase E methyltransferase" evidence="11">
    <location>
        <begin position="63"/>
        <end position="150"/>
    </location>
</feature>
<evidence type="ECO:0000256" key="9">
    <source>
        <dbReference type="ARBA" id="ARBA00025699"/>
    </source>
</evidence>
<keyword evidence="6" id="KW-0489">Methyltransferase</keyword>
<keyword evidence="8" id="KW-0949">S-adenosyl-L-methionine</keyword>
<dbReference type="Gene3D" id="3.40.1280.10">
    <property type="match status" value="1"/>
</dbReference>
<dbReference type="InterPro" id="IPR029026">
    <property type="entry name" value="tRNA_m1G_MTases_N"/>
</dbReference>
<comment type="function">
    <text evidence="9">Specifically methylates the N3 position of the uracil ring of uridine 1498 (m3U1498) in 16S rRNA. Acts on the fully assembled 30S ribosomal subunit.</text>
</comment>
<dbReference type="InterPro" id="IPR046886">
    <property type="entry name" value="RsmE_MTase_dom"/>
</dbReference>
<gene>
    <name evidence="13" type="ORF">METZ01_LOCUS508861</name>
</gene>
<dbReference type="EC" id="2.1.1.193" evidence="3"/>
<dbReference type="GO" id="GO:0070475">
    <property type="term" value="P:rRNA base methylation"/>
    <property type="evidence" value="ECO:0007669"/>
    <property type="project" value="TreeGrafter"/>
</dbReference>
<protein>
    <recommendedName>
        <fullName evidence="3">16S rRNA (uracil(1498)-N(3))-methyltransferase</fullName>
        <ecNumber evidence="3">2.1.1.193</ecNumber>
    </recommendedName>
</protein>
<dbReference type="NCBIfam" id="TIGR00046">
    <property type="entry name" value="RsmE family RNA methyltransferase"/>
    <property type="match status" value="1"/>
</dbReference>
<dbReference type="GO" id="GO:0005737">
    <property type="term" value="C:cytoplasm"/>
    <property type="evidence" value="ECO:0007669"/>
    <property type="project" value="UniProtKB-SubCell"/>
</dbReference>
<keyword evidence="7" id="KW-0808">Transferase</keyword>